<evidence type="ECO:0000313" key="3">
    <source>
        <dbReference type="EMBL" id="SNR91995.1"/>
    </source>
</evidence>
<accession>A0A239A8N6</accession>
<evidence type="ECO:0000313" key="4">
    <source>
        <dbReference type="Proteomes" id="UP000198379"/>
    </source>
</evidence>
<keyword evidence="1" id="KW-0597">Phosphoprotein</keyword>
<gene>
    <name evidence="3" type="ORF">SAMN06265376_104238</name>
</gene>
<feature type="domain" description="Response regulatory" evidence="2">
    <location>
        <begin position="6"/>
        <end position="138"/>
    </location>
</feature>
<evidence type="ECO:0000259" key="2">
    <source>
        <dbReference type="PROSITE" id="PS50110"/>
    </source>
</evidence>
<dbReference type="RefSeq" id="WP_089372046.1">
    <property type="nucleotide sequence ID" value="NZ_BMEP01000007.1"/>
</dbReference>
<dbReference type="EMBL" id="FZNY01000004">
    <property type="protein sequence ID" value="SNR91995.1"/>
    <property type="molecule type" value="Genomic_DNA"/>
</dbReference>
<dbReference type="PANTHER" id="PTHR45566">
    <property type="entry name" value="HTH-TYPE TRANSCRIPTIONAL REGULATOR YHJB-RELATED"/>
    <property type="match status" value="1"/>
</dbReference>
<reference evidence="3 4" key="1">
    <citation type="submission" date="2017-06" db="EMBL/GenBank/DDBJ databases">
        <authorList>
            <person name="Kim H.J."/>
            <person name="Triplett B.A."/>
        </authorList>
    </citation>
    <scope>NUCLEOTIDE SEQUENCE [LARGE SCALE GENOMIC DNA]</scope>
    <source>
        <strain evidence="3 4">DSM 25597</strain>
    </source>
</reference>
<keyword evidence="4" id="KW-1185">Reference proteome</keyword>
<protein>
    <submittedName>
        <fullName evidence="3">DNA-binding response regulator, NarL/FixJ family, contains REC and HTH domains</fullName>
    </submittedName>
</protein>
<evidence type="ECO:0000256" key="1">
    <source>
        <dbReference type="PROSITE-ProRule" id="PRU00169"/>
    </source>
</evidence>
<dbReference type="InterPro" id="IPR051015">
    <property type="entry name" value="EvgA-like"/>
</dbReference>
<sequence length="224" mass="25622">MKKKLKVLMVDDHPMILEGYKNTLSDFCEENYKLEIDTASDCDEAISLIDKTPKSKAYDLAMIDVQLPIATNDVGITSGEGIAQYLKKKFTRAKVIILTMHNESTRIHNILEKVNPQGLLIKTDISFSELNHAFEQVLSQKIYYSSTVNDHLRKMVTNDVSVDQINLQILYHLSRGVRTKNLTNHINLSLSAIEKRKNQLKEKLHVKSESDERLIEEARIRGLI</sequence>
<dbReference type="Gene3D" id="3.40.50.2300">
    <property type="match status" value="1"/>
</dbReference>
<dbReference type="OrthoDB" id="651456at2"/>
<dbReference type="GO" id="GO:0003677">
    <property type="term" value="F:DNA binding"/>
    <property type="evidence" value="ECO:0007669"/>
    <property type="project" value="UniProtKB-KW"/>
</dbReference>
<proteinExistence type="predicted"/>
<organism evidence="3 4">
    <name type="scientific">Dokdonia pacifica</name>
    <dbReference type="NCBI Taxonomy" id="1627892"/>
    <lineage>
        <taxon>Bacteria</taxon>
        <taxon>Pseudomonadati</taxon>
        <taxon>Bacteroidota</taxon>
        <taxon>Flavobacteriia</taxon>
        <taxon>Flavobacteriales</taxon>
        <taxon>Flavobacteriaceae</taxon>
        <taxon>Dokdonia</taxon>
    </lineage>
</organism>
<name>A0A239A8N6_9FLAO</name>
<dbReference type="PROSITE" id="PS50110">
    <property type="entry name" value="RESPONSE_REGULATORY"/>
    <property type="match status" value="1"/>
</dbReference>
<feature type="modified residue" description="4-aspartylphosphate" evidence="1">
    <location>
        <position position="64"/>
    </location>
</feature>
<dbReference type="InterPro" id="IPR001789">
    <property type="entry name" value="Sig_transdc_resp-reg_receiver"/>
</dbReference>
<dbReference type="InterPro" id="IPR011006">
    <property type="entry name" value="CheY-like_superfamily"/>
</dbReference>
<dbReference type="CDD" id="cd17535">
    <property type="entry name" value="REC_NarL-like"/>
    <property type="match status" value="1"/>
</dbReference>
<dbReference type="Pfam" id="PF00072">
    <property type="entry name" value="Response_reg"/>
    <property type="match status" value="1"/>
</dbReference>
<dbReference type="GO" id="GO:0000160">
    <property type="term" value="P:phosphorelay signal transduction system"/>
    <property type="evidence" value="ECO:0007669"/>
    <property type="project" value="InterPro"/>
</dbReference>
<keyword evidence="3" id="KW-0238">DNA-binding</keyword>
<dbReference type="Proteomes" id="UP000198379">
    <property type="component" value="Unassembled WGS sequence"/>
</dbReference>
<dbReference type="AlphaFoldDB" id="A0A239A8N6"/>
<dbReference type="SUPFAM" id="SSF52172">
    <property type="entry name" value="CheY-like"/>
    <property type="match status" value="1"/>
</dbReference>
<dbReference type="SMART" id="SM00448">
    <property type="entry name" value="REC"/>
    <property type="match status" value="1"/>
</dbReference>
<dbReference type="PANTHER" id="PTHR45566:SF1">
    <property type="entry name" value="HTH-TYPE TRANSCRIPTIONAL REGULATOR YHJB-RELATED"/>
    <property type="match status" value="1"/>
</dbReference>
<dbReference type="InterPro" id="IPR058245">
    <property type="entry name" value="NreC/VraR/RcsB-like_REC"/>
</dbReference>